<evidence type="ECO:0000313" key="3">
    <source>
        <dbReference type="EMBL" id="GBM25038.1"/>
    </source>
</evidence>
<feature type="non-terminal residue" evidence="2">
    <location>
        <position position="1"/>
    </location>
</feature>
<dbReference type="EMBL" id="BGPR01091865">
    <property type="protein sequence ID" value="GBM25038.1"/>
    <property type="molecule type" value="Genomic_DNA"/>
</dbReference>
<feature type="signal peptide" evidence="1">
    <location>
        <begin position="1"/>
        <end position="18"/>
    </location>
</feature>
<evidence type="ECO:0000256" key="1">
    <source>
        <dbReference type="SAM" id="SignalP"/>
    </source>
</evidence>
<feature type="chain" id="PRO_5036129079" evidence="1">
    <location>
        <begin position="19"/>
        <end position="132"/>
    </location>
</feature>
<feature type="non-terminal residue" evidence="2">
    <location>
        <position position="132"/>
    </location>
</feature>
<dbReference type="PANTHER" id="PTHR21705:SF11">
    <property type="entry name" value="FHIP FAMILY PROTEIN CG3558"/>
    <property type="match status" value="1"/>
</dbReference>
<dbReference type="OrthoDB" id="6287422at2759"/>
<accession>A0A4Y2C2Y2</accession>
<proteinExistence type="predicted"/>
<dbReference type="EMBL" id="BGPR01085211">
    <property type="protein sequence ID" value="GBL98469.1"/>
    <property type="molecule type" value="Genomic_DNA"/>
</dbReference>
<evidence type="ECO:0000313" key="4">
    <source>
        <dbReference type="Proteomes" id="UP000499080"/>
    </source>
</evidence>
<gene>
    <name evidence="2" type="primary">GE18198_1</name>
    <name evidence="3" type="synonym">GE18198_0</name>
    <name evidence="3" type="ORF">AVEN_122398_1</name>
    <name evidence="2" type="ORF">AVEN_90366_1</name>
</gene>
<organism evidence="2 4">
    <name type="scientific">Araneus ventricosus</name>
    <name type="common">Orbweaver spider</name>
    <name type="synonym">Epeira ventricosa</name>
    <dbReference type="NCBI Taxonomy" id="182803"/>
    <lineage>
        <taxon>Eukaryota</taxon>
        <taxon>Metazoa</taxon>
        <taxon>Ecdysozoa</taxon>
        <taxon>Arthropoda</taxon>
        <taxon>Chelicerata</taxon>
        <taxon>Arachnida</taxon>
        <taxon>Araneae</taxon>
        <taxon>Araneomorphae</taxon>
        <taxon>Entelegynae</taxon>
        <taxon>Araneoidea</taxon>
        <taxon>Araneidae</taxon>
        <taxon>Araneus</taxon>
    </lineage>
</organism>
<name>A0A4Y2C2Y2_ARAVE</name>
<evidence type="ECO:0000313" key="2">
    <source>
        <dbReference type="EMBL" id="GBL98469.1"/>
    </source>
</evidence>
<sequence length="132" mass="14804">FLIFSLLIPFVHREGAIGQQARDALLLCMALSRRNESIGVYIAEHSNFCPVLATGLSGLYSLLPRKLPSVPEDWHQFTPEDISEIPELAMFLNSLEFCNAVIQVAHPLVQEQLMEYLYQGFLVPVLGPALHQ</sequence>
<dbReference type="PANTHER" id="PTHR21705">
    <property type="entry name" value="RAI16 PROTEIN-RELATED"/>
    <property type="match status" value="1"/>
</dbReference>
<reference evidence="2 4" key="1">
    <citation type="journal article" date="2019" name="Sci. Rep.">
        <title>Orb-weaving spider Araneus ventricosus genome elucidates the spidroin gene catalogue.</title>
        <authorList>
            <person name="Kono N."/>
            <person name="Nakamura H."/>
            <person name="Ohtoshi R."/>
            <person name="Moran D.A.P."/>
            <person name="Shinohara A."/>
            <person name="Yoshida Y."/>
            <person name="Fujiwara M."/>
            <person name="Mori M."/>
            <person name="Tomita M."/>
            <person name="Arakawa K."/>
        </authorList>
    </citation>
    <scope>NUCLEOTIDE SEQUENCE [LARGE SCALE GENOMIC DNA]</scope>
</reference>
<keyword evidence="4" id="KW-1185">Reference proteome</keyword>
<comment type="caution">
    <text evidence="2">The sequence shown here is derived from an EMBL/GenBank/DDBJ whole genome shotgun (WGS) entry which is preliminary data.</text>
</comment>
<keyword evidence="1" id="KW-0732">Signal</keyword>
<dbReference type="Pfam" id="PF10257">
    <property type="entry name" value="RAI16-like"/>
    <property type="match status" value="1"/>
</dbReference>
<dbReference type="AlphaFoldDB" id="A0A4Y2C2Y2"/>
<dbReference type="InterPro" id="IPR019384">
    <property type="entry name" value="FHIP"/>
</dbReference>
<protein>
    <submittedName>
        <fullName evidence="2">UPF0518 protein GE18198</fullName>
    </submittedName>
</protein>
<dbReference type="Proteomes" id="UP000499080">
    <property type="component" value="Unassembled WGS sequence"/>
</dbReference>